<dbReference type="Pfam" id="PF01558">
    <property type="entry name" value="POR"/>
    <property type="match status" value="1"/>
</dbReference>
<dbReference type="SUPFAM" id="SSF53323">
    <property type="entry name" value="Pyruvate-ferredoxin oxidoreductase, PFOR, domain III"/>
    <property type="match status" value="1"/>
</dbReference>
<reference evidence="4" key="1">
    <citation type="submission" date="2023-06" db="EMBL/GenBank/DDBJ databases">
        <title>full genome analysis of Phenantherene degrader P3.</title>
        <authorList>
            <person name="Akbar A."/>
            <person name="Rahmeh R."/>
            <person name="Kishk M."/>
        </authorList>
    </citation>
    <scope>NUCLEOTIDE SEQUENCE</scope>
    <source>
        <strain evidence="4">P3</strain>
    </source>
</reference>
<dbReference type="RefSeq" id="WP_289785578.1">
    <property type="nucleotide sequence ID" value="NZ_JAUDJE010000007.1"/>
</dbReference>
<dbReference type="InterPro" id="IPR046667">
    <property type="entry name" value="DUF6537"/>
</dbReference>
<protein>
    <submittedName>
        <fullName evidence="4">Indolepyruvate oxidoreductase subunit beta family protein</fullName>
    </submittedName>
</protein>
<comment type="caution">
    <text evidence="4">The sequence shown here is derived from an EMBL/GenBank/DDBJ whole genome shotgun (WGS) entry which is preliminary data.</text>
</comment>
<evidence type="ECO:0000313" key="4">
    <source>
        <dbReference type="EMBL" id="MDM9559434.1"/>
    </source>
</evidence>
<dbReference type="InterPro" id="IPR019752">
    <property type="entry name" value="Pyrv/ketoisovalerate_OxRed_cat"/>
</dbReference>
<proteinExistence type="predicted"/>
<evidence type="ECO:0000256" key="1">
    <source>
        <dbReference type="ARBA" id="ARBA00023002"/>
    </source>
</evidence>
<sequence length="532" mass="56345">MTIPAPITVLVAALGGEGGGVLADWIIAAARAHDFPVQGTSVPGVAQRTGATNYYLEILPAPRAALQGREPVFSLVPYPGDVAIVAASELVEAGRMLQGGYVNPHKTVLVASTHREFAVSEKAAMGDGRYRAERVLRAAEALARQTVLFDMAALAARHRTVINTVLFGAMAGSGALPFSRAACEDAIRQAGKAVDASLAGFAAGYEQARALAGATGAGMPDVAAEAGPALSAVHGPVDGGPAAPMPARVAALPVQVRPLAGAGVAQLIDYQGPAYADLYLDRVESILQSEQAHGGEGLEVSRETARFLALWMSYEDVIRVADLKTRRARLQRVRREVGAAPDEPVRVTEFLKPGLDELCSVLPPALAGWLRRRLARHAGRLATGLRVRTSSVSGFALLCLLRGLRRWRPRTERYAAEQRMIGRWLAAVRGLLAHDPRAALELALCGNVVKGYGETSERGHRSLRAILDDVQAWLAAARTDDSPGESLAGRIAKAREAALADPQGQALARALDLPAPDLVEHPLRFVRKPVSS</sequence>
<keyword evidence="5" id="KW-1185">Reference proteome</keyword>
<name>A0ABT7W2N9_9BORD</name>
<dbReference type="PANTHER" id="PTHR43854">
    <property type="entry name" value="INDOLEPYRUVATE OXIDOREDUCTASE SUBUNIT IORB"/>
    <property type="match status" value="1"/>
</dbReference>
<keyword evidence="1" id="KW-0560">Oxidoreductase</keyword>
<dbReference type="NCBIfam" id="NF006179">
    <property type="entry name" value="PRK08312.1"/>
    <property type="match status" value="1"/>
</dbReference>
<evidence type="ECO:0000259" key="2">
    <source>
        <dbReference type="Pfam" id="PF01558"/>
    </source>
</evidence>
<dbReference type="Proteomes" id="UP001175604">
    <property type="component" value="Unassembled WGS sequence"/>
</dbReference>
<dbReference type="InterPro" id="IPR052198">
    <property type="entry name" value="IorB_Oxidoreductase"/>
</dbReference>
<evidence type="ECO:0000313" key="5">
    <source>
        <dbReference type="Proteomes" id="UP001175604"/>
    </source>
</evidence>
<dbReference type="EMBL" id="JAUDJE010000007">
    <property type="protein sequence ID" value="MDM9559434.1"/>
    <property type="molecule type" value="Genomic_DNA"/>
</dbReference>
<dbReference type="Gene3D" id="3.40.920.10">
    <property type="entry name" value="Pyruvate-ferredoxin oxidoreductase, PFOR, domain III"/>
    <property type="match status" value="1"/>
</dbReference>
<accession>A0ABT7W2N9</accession>
<dbReference type="Pfam" id="PF20169">
    <property type="entry name" value="DUF6537"/>
    <property type="match status" value="1"/>
</dbReference>
<dbReference type="InterPro" id="IPR002869">
    <property type="entry name" value="Pyrv_flavodox_OxRed_cen"/>
</dbReference>
<gene>
    <name evidence="4" type="ORF">QUC21_10365</name>
</gene>
<feature type="domain" description="DUF6537" evidence="3">
    <location>
        <begin position="257"/>
        <end position="468"/>
    </location>
</feature>
<organism evidence="4 5">
    <name type="scientific">Bordetella petrii</name>
    <dbReference type="NCBI Taxonomy" id="94624"/>
    <lineage>
        <taxon>Bacteria</taxon>
        <taxon>Pseudomonadati</taxon>
        <taxon>Pseudomonadota</taxon>
        <taxon>Betaproteobacteria</taxon>
        <taxon>Burkholderiales</taxon>
        <taxon>Alcaligenaceae</taxon>
        <taxon>Bordetella</taxon>
    </lineage>
</organism>
<evidence type="ECO:0000259" key="3">
    <source>
        <dbReference type="Pfam" id="PF20169"/>
    </source>
</evidence>
<feature type="domain" description="Pyruvate/ketoisovalerate oxidoreductase catalytic" evidence="2">
    <location>
        <begin position="15"/>
        <end position="206"/>
    </location>
</feature>
<dbReference type="PANTHER" id="PTHR43854:SF1">
    <property type="entry name" value="INDOLEPYRUVATE OXIDOREDUCTASE SUBUNIT IORB"/>
    <property type="match status" value="1"/>
</dbReference>